<accession>A0A4R8GR50</accession>
<reference evidence="2 3" key="1">
    <citation type="submission" date="2019-03" db="EMBL/GenBank/DDBJ databases">
        <title>Subsurface microbial communities from deep shales in Ohio and West Virginia, USA.</title>
        <authorList>
            <person name="Wrighton K."/>
        </authorList>
    </citation>
    <scope>NUCLEOTIDE SEQUENCE [LARGE SCALE GENOMIC DNA]</scope>
    <source>
        <strain evidence="2 3">MSL 6dP</strain>
    </source>
</reference>
<gene>
    <name evidence="2" type="ORF">C7959_13048</name>
</gene>
<sequence length="146" mass="17056">MEAKTKSWYLKGTLLKWFESVDNAAELARIFTLYGIYESEIGLEHFNLSQEDTEMLDKLKSLPHHARKEIFKSIMIKEYKDIPIGEKPVKSKPEQPKKEDKKKALQKNNTTEVDLDIKLEVEEDKEDNEDKENKKSVNNFIKSAPK</sequence>
<keyword evidence="3" id="KW-1185">Reference proteome</keyword>
<evidence type="ECO:0000256" key="1">
    <source>
        <dbReference type="SAM" id="MobiDB-lite"/>
    </source>
</evidence>
<proteinExistence type="predicted"/>
<dbReference type="EMBL" id="SOEG01000030">
    <property type="protein sequence ID" value="TDX48321.1"/>
    <property type="molecule type" value="Genomic_DNA"/>
</dbReference>
<evidence type="ECO:0000313" key="2">
    <source>
        <dbReference type="EMBL" id="TDX48321.1"/>
    </source>
</evidence>
<name>A0A4R8GR50_9FIRM</name>
<dbReference type="AlphaFoldDB" id="A0A4R8GR50"/>
<organism evidence="2 3">
    <name type="scientific">Orenia marismortui</name>
    <dbReference type="NCBI Taxonomy" id="46469"/>
    <lineage>
        <taxon>Bacteria</taxon>
        <taxon>Bacillati</taxon>
        <taxon>Bacillota</taxon>
        <taxon>Clostridia</taxon>
        <taxon>Halanaerobiales</taxon>
        <taxon>Halobacteroidaceae</taxon>
        <taxon>Orenia</taxon>
    </lineage>
</organism>
<feature type="compositionally biased region" description="Acidic residues" evidence="1">
    <location>
        <begin position="121"/>
        <end position="130"/>
    </location>
</feature>
<evidence type="ECO:0000313" key="3">
    <source>
        <dbReference type="Proteomes" id="UP000295832"/>
    </source>
</evidence>
<protein>
    <submittedName>
        <fullName evidence="2">Uncharacterized protein</fullName>
    </submittedName>
</protein>
<dbReference type="Proteomes" id="UP000295832">
    <property type="component" value="Unassembled WGS sequence"/>
</dbReference>
<feature type="region of interest" description="Disordered" evidence="1">
    <location>
        <begin position="85"/>
        <end position="146"/>
    </location>
</feature>
<dbReference type="RefSeq" id="WP_134118249.1">
    <property type="nucleotide sequence ID" value="NZ_SOEG01000030.1"/>
</dbReference>
<feature type="compositionally biased region" description="Basic and acidic residues" evidence="1">
    <location>
        <begin position="85"/>
        <end position="103"/>
    </location>
</feature>
<comment type="caution">
    <text evidence="2">The sequence shown here is derived from an EMBL/GenBank/DDBJ whole genome shotgun (WGS) entry which is preliminary data.</text>
</comment>